<keyword evidence="3" id="KW-1185">Reference proteome</keyword>
<dbReference type="InterPro" id="IPR000048">
    <property type="entry name" value="IQ_motif_EF-hand-BS"/>
</dbReference>
<dbReference type="PROSITE" id="PS50096">
    <property type="entry name" value="IQ"/>
    <property type="match status" value="1"/>
</dbReference>
<accession>A0A1R2D205</accession>
<organism evidence="2 3">
    <name type="scientific">Stentor coeruleus</name>
    <dbReference type="NCBI Taxonomy" id="5963"/>
    <lineage>
        <taxon>Eukaryota</taxon>
        <taxon>Sar</taxon>
        <taxon>Alveolata</taxon>
        <taxon>Ciliophora</taxon>
        <taxon>Postciliodesmatophora</taxon>
        <taxon>Heterotrichea</taxon>
        <taxon>Heterotrichida</taxon>
        <taxon>Stentoridae</taxon>
        <taxon>Stentor</taxon>
    </lineage>
</organism>
<evidence type="ECO:0000313" key="2">
    <source>
        <dbReference type="EMBL" id="OMJ95299.1"/>
    </source>
</evidence>
<feature type="compositionally biased region" description="Basic and acidic residues" evidence="1">
    <location>
        <begin position="444"/>
        <end position="457"/>
    </location>
</feature>
<dbReference type="SMART" id="SM00015">
    <property type="entry name" value="IQ"/>
    <property type="match status" value="1"/>
</dbReference>
<gene>
    <name evidence="2" type="ORF">SteCoe_1356</name>
</gene>
<sequence>MNSINSDYYFESKNFNQSFPSPSNDIEAKVKHFDKLRIRAQQKVSLSKDITKRIYDYEAEIRSLSIKISARKAYYRYAENCAIIIQKNFRGYLVRSSYDNVSYIQEILAIRKRNVKKMLLETKEIGDHNLFYIGKKPIWAAQIIIKFMKRMVFLLKIRRIQTAYENYIIIKEAEACKKLKNYLRIGYANFQLKHIKFLRHRSIRILEIRENLAIISIKKYFELENLNYRVLRKRIILYKRKQKFNSLQQDKNIEQVSTKDQFSICTDMYSICSGDYLKNVGNLRNIAECASITSTEYIKIQKERREKIDYAIISYNVQKNKEKNNLLPLLYQKDMMESISPSNNYFTITRAAATRISDVTPLRSVHKKQVKKLPNIQISNQIKNVSNKIIWSKDDPPNFTLPTASWSNGKKEEIKIEKPLTRKQNRENTTLFNQTITRAMKIKIPKERASSNDRTKNSPDLIRSSYDKNRANTKIKERYRRPIASFDDKLYESFRYPLMESSAETRECSRLDRYN</sequence>
<name>A0A1R2D205_9CILI</name>
<dbReference type="AlphaFoldDB" id="A0A1R2D205"/>
<evidence type="ECO:0000256" key="1">
    <source>
        <dbReference type="SAM" id="MobiDB-lite"/>
    </source>
</evidence>
<proteinExistence type="predicted"/>
<comment type="caution">
    <text evidence="2">The sequence shown here is derived from an EMBL/GenBank/DDBJ whole genome shotgun (WGS) entry which is preliminary data.</text>
</comment>
<dbReference type="Proteomes" id="UP000187209">
    <property type="component" value="Unassembled WGS sequence"/>
</dbReference>
<dbReference type="Gene3D" id="1.20.5.1190">
    <property type="entry name" value="iswi atpase"/>
    <property type="match status" value="1"/>
</dbReference>
<feature type="region of interest" description="Disordered" evidence="1">
    <location>
        <begin position="444"/>
        <end position="469"/>
    </location>
</feature>
<dbReference type="EMBL" id="MPUH01000014">
    <property type="protein sequence ID" value="OMJ95299.1"/>
    <property type="molecule type" value="Genomic_DNA"/>
</dbReference>
<dbReference type="OrthoDB" id="6108017at2759"/>
<dbReference type="Pfam" id="PF00612">
    <property type="entry name" value="IQ"/>
    <property type="match status" value="1"/>
</dbReference>
<evidence type="ECO:0000313" key="3">
    <source>
        <dbReference type="Proteomes" id="UP000187209"/>
    </source>
</evidence>
<protein>
    <submittedName>
        <fullName evidence="2">Uncharacterized protein</fullName>
    </submittedName>
</protein>
<reference evidence="2 3" key="1">
    <citation type="submission" date="2016-11" db="EMBL/GenBank/DDBJ databases">
        <title>The macronuclear genome of Stentor coeruleus: a giant cell with tiny introns.</title>
        <authorList>
            <person name="Slabodnick M."/>
            <person name="Ruby J.G."/>
            <person name="Reiff S.B."/>
            <person name="Swart E.C."/>
            <person name="Gosai S."/>
            <person name="Prabakaran S."/>
            <person name="Witkowska E."/>
            <person name="Larue G.E."/>
            <person name="Fisher S."/>
            <person name="Freeman R.M."/>
            <person name="Gunawardena J."/>
            <person name="Chu W."/>
            <person name="Stover N.A."/>
            <person name="Gregory B.D."/>
            <person name="Nowacki M."/>
            <person name="Derisi J."/>
            <person name="Roy S.W."/>
            <person name="Marshall W.F."/>
            <person name="Sood P."/>
        </authorList>
    </citation>
    <scope>NUCLEOTIDE SEQUENCE [LARGE SCALE GENOMIC DNA]</scope>
    <source>
        <strain evidence="2">WM001</strain>
    </source>
</reference>